<sequence length="381" mass="41412">MGILDFLSGQFIDVIHWTDDTRDTLVWRFEREGHEIKYGAKLTVREGQAAVFVHEGQLADVFTPGLYLLETNNMPIMTTLQHWDHGFRSPFKSEIYFVNTTRFTDLKWGTKNPVMLRDPEFGPTRIRAFGTYSVRVTDPARFMTEIVGTDGEFTTDEITYQIRNIIVQESSRVMAGSGIPVLDMAANTADMGKLIAAKVSTVLADYGMTMPEFYIENISLPPAVEAALDKRTSMGLAGDLGKFTQYSAAEAMTEAARNPAGGGMAAGLGAGMGMAMGNQMARGGYASGPWGPAPHPEAAPPAAQPAPPPPPPVEHVWHVAKSGETSGPYSKADMGRMAREGSLTRETFVWTPGQDGWMQAEDVQELAQLFTILPPPPPPGA</sequence>
<feature type="domain" description="SPFH" evidence="2">
    <location>
        <begin position="26"/>
        <end position="235"/>
    </location>
</feature>
<evidence type="ECO:0000259" key="3">
    <source>
        <dbReference type="Pfam" id="PF14237"/>
    </source>
</evidence>
<keyword evidence="5" id="KW-1185">Reference proteome</keyword>
<organism evidence="4 5">
    <name type="scientific">Tropicimonas isoalkanivorans</name>
    <dbReference type="NCBI Taxonomy" id="441112"/>
    <lineage>
        <taxon>Bacteria</taxon>
        <taxon>Pseudomonadati</taxon>
        <taxon>Pseudomonadota</taxon>
        <taxon>Alphaproteobacteria</taxon>
        <taxon>Rhodobacterales</taxon>
        <taxon>Roseobacteraceae</taxon>
        <taxon>Tropicimonas</taxon>
    </lineage>
</organism>
<protein>
    <submittedName>
        <fullName evidence="4">Membrane protease subunit, stomatin/prohibitin family, contains C-terminal Zn-ribbon domain</fullName>
    </submittedName>
</protein>
<dbReference type="SUPFAM" id="SSF117892">
    <property type="entry name" value="Band 7/SPFH domain"/>
    <property type="match status" value="1"/>
</dbReference>
<feature type="compositionally biased region" description="Pro residues" evidence="1">
    <location>
        <begin position="291"/>
        <end position="313"/>
    </location>
</feature>
<dbReference type="GO" id="GO:0008233">
    <property type="term" value="F:peptidase activity"/>
    <property type="evidence" value="ECO:0007669"/>
    <property type="project" value="UniProtKB-KW"/>
</dbReference>
<reference evidence="4 5" key="1">
    <citation type="submission" date="2016-10" db="EMBL/GenBank/DDBJ databases">
        <authorList>
            <person name="de Groot N.N."/>
        </authorList>
    </citation>
    <scope>NUCLEOTIDE SEQUENCE [LARGE SCALE GENOMIC DNA]</scope>
    <source>
        <strain evidence="4 5">DSM 19548</strain>
    </source>
</reference>
<dbReference type="AlphaFoldDB" id="A0A1I1JS37"/>
<dbReference type="InterPro" id="IPR025640">
    <property type="entry name" value="GYF_2"/>
</dbReference>
<dbReference type="Pfam" id="PF13421">
    <property type="entry name" value="Band_7_1"/>
    <property type="match status" value="1"/>
</dbReference>
<dbReference type="Pfam" id="PF14237">
    <property type="entry name" value="GYF_2"/>
    <property type="match status" value="1"/>
</dbReference>
<dbReference type="Proteomes" id="UP000198728">
    <property type="component" value="Unassembled WGS sequence"/>
</dbReference>
<keyword evidence="4" id="KW-0645">Protease</keyword>
<feature type="domain" description="GYF" evidence="3">
    <location>
        <begin position="317"/>
        <end position="366"/>
    </location>
</feature>
<name>A0A1I1JS37_9RHOB</name>
<dbReference type="RefSeq" id="WP_093360792.1">
    <property type="nucleotide sequence ID" value="NZ_FOLG01000005.1"/>
</dbReference>
<dbReference type="EMBL" id="FOLG01000005">
    <property type="protein sequence ID" value="SFC51374.1"/>
    <property type="molecule type" value="Genomic_DNA"/>
</dbReference>
<evidence type="ECO:0000259" key="2">
    <source>
        <dbReference type="Pfam" id="PF13421"/>
    </source>
</evidence>
<keyword evidence="4" id="KW-0378">Hydrolase</keyword>
<dbReference type="CDD" id="cd03408">
    <property type="entry name" value="SPFH_like_u1"/>
    <property type="match status" value="1"/>
</dbReference>
<proteinExistence type="predicted"/>
<dbReference type="OrthoDB" id="9764015at2"/>
<evidence type="ECO:0000313" key="5">
    <source>
        <dbReference type="Proteomes" id="UP000198728"/>
    </source>
</evidence>
<dbReference type="Gene3D" id="3.30.479.30">
    <property type="entry name" value="Band 7 domain"/>
    <property type="match status" value="1"/>
</dbReference>
<dbReference type="InterPro" id="IPR033880">
    <property type="entry name" value="SPFH_YdjI"/>
</dbReference>
<dbReference type="PANTHER" id="PTHR37826">
    <property type="entry name" value="FLOTILLIN BAND_7_5 DOMAIN PROTEIN"/>
    <property type="match status" value="1"/>
</dbReference>
<evidence type="ECO:0000256" key="1">
    <source>
        <dbReference type="SAM" id="MobiDB-lite"/>
    </source>
</evidence>
<evidence type="ECO:0000313" key="4">
    <source>
        <dbReference type="EMBL" id="SFC51374.1"/>
    </source>
</evidence>
<dbReference type="GO" id="GO:0006508">
    <property type="term" value="P:proteolysis"/>
    <property type="evidence" value="ECO:0007669"/>
    <property type="project" value="UniProtKB-KW"/>
</dbReference>
<dbReference type="PANTHER" id="PTHR37826:SF2">
    <property type="entry name" value="ZINC-RIBBON DOMAIN-CONTAINING PROTEIN"/>
    <property type="match status" value="1"/>
</dbReference>
<gene>
    <name evidence="4" type="ORF">SAMN04488094_105244</name>
</gene>
<dbReference type="InterPro" id="IPR036013">
    <property type="entry name" value="Band_7/SPFH_dom_sf"/>
</dbReference>
<accession>A0A1I1JS37</accession>
<feature type="region of interest" description="Disordered" evidence="1">
    <location>
        <begin position="287"/>
        <end position="316"/>
    </location>
</feature>
<dbReference type="STRING" id="441112.SAMN04488094_105244"/>